<feature type="domain" description="RES" evidence="1">
    <location>
        <begin position="14"/>
        <end position="139"/>
    </location>
</feature>
<comment type="caution">
    <text evidence="2">The sequence shown here is derived from an EMBL/GenBank/DDBJ whole genome shotgun (WGS) entry which is preliminary data.</text>
</comment>
<evidence type="ECO:0000313" key="2">
    <source>
        <dbReference type="EMBL" id="GAA4312569.1"/>
    </source>
</evidence>
<dbReference type="RefSeq" id="WP_344979269.1">
    <property type="nucleotide sequence ID" value="NZ_BAABFN010000005.1"/>
</dbReference>
<protein>
    <submittedName>
        <fullName evidence="2">RES family NAD+ phosphorylase</fullName>
    </submittedName>
</protein>
<proteinExistence type="predicted"/>
<dbReference type="Proteomes" id="UP001501207">
    <property type="component" value="Unassembled WGS sequence"/>
</dbReference>
<organism evidence="2 3">
    <name type="scientific">Compostibacter hankyongensis</name>
    <dbReference type="NCBI Taxonomy" id="1007089"/>
    <lineage>
        <taxon>Bacteria</taxon>
        <taxon>Pseudomonadati</taxon>
        <taxon>Bacteroidota</taxon>
        <taxon>Chitinophagia</taxon>
        <taxon>Chitinophagales</taxon>
        <taxon>Chitinophagaceae</taxon>
        <taxon>Compostibacter</taxon>
    </lineage>
</organism>
<dbReference type="Pfam" id="PF08808">
    <property type="entry name" value="RES"/>
    <property type="match status" value="1"/>
</dbReference>
<evidence type="ECO:0000313" key="3">
    <source>
        <dbReference type="Proteomes" id="UP001501207"/>
    </source>
</evidence>
<name>A0ABP8FWR7_9BACT</name>
<keyword evidence="3" id="KW-1185">Reference proteome</keyword>
<evidence type="ECO:0000259" key="1">
    <source>
        <dbReference type="SMART" id="SM00953"/>
    </source>
</evidence>
<sequence length="151" mass="17008">MLVFHLGRAAHAGDLSGKGAELYGGRWNLPGFPCIYTAGSRALCTLEYAVHLRLNELPDSLSITTCEIPDNGWKAFSLNDLPPGWQQRPAPRETAAFGTRLLAERKHLALRLPSVIVPDEFNYLLNPFHLRFNEVKIISITPLQFDRRIKQ</sequence>
<reference evidence="3" key="1">
    <citation type="journal article" date="2019" name="Int. J. Syst. Evol. Microbiol.">
        <title>The Global Catalogue of Microorganisms (GCM) 10K type strain sequencing project: providing services to taxonomists for standard genome sequencing and annotation.</title>
        <authorList>
            <consortium name="The Broad Institute Genomics Platform"/>
            <consortium name="The Broad Institute Genome Sequencing Center for Infectious Disease"/>
            <person name="Wu L."/>
            <person name="Ma J."/>
        </authorList>
    </citation>
    <scope>NUCLEOTIDE SEQUENCE [LARGE SCALE GENOMIC DNA]</scope>
    <source>
        <strain evidence="3">JCM 17664</strain>
    </source>
</reference>
<accession>A0ABP8FWR7</accession>
<dbReference type="SMART" id="SM00953">
    <property type="entry name" value="RES"/>
    <property type="match status" value="1"/>
</dbReference>
<dbReference type="EMBL" id="BAABFN010000005">
    <property type="protein sequence ID" value="GAA4312569.1"/>
    <property type="molecule type" value="Genomic_DNA"/>
</dbReference>
<dbReference type="InterPro" id="IPR014914">
    <property type="entry name" value="RES_dom"/>
</dbReference>
<gene>
    <name evidence="2" type="ORF">GCM10023143_22320</name>
</gene>